<reference evidence="3" key="1">
    <citation type="journal article" date="2017" name="Nat. Commun.">
        <title>The North American bullfrog draft genome provides insight into hormonal regulation of long noncoding RNA.</title>
        <authorList>
            <person name="Hammond S.A."/>
            <person name="Warren R.L."/>
            <person name="Vandervalk B.P."/>
            <person name="Kucuk E."/>
            <person name="Khan H."/>
            <person name="Gibb E.A."/>
            <person name="Pandoh P."/>
            <person name="Kirk H."/>
            <person name="Zhao Y."/>
            <person name="Jones M."/>
            <person name="Mungall A.J."/>
            <person name="Coope R."/>
            <person name="Pleasance S."/>
            <person name="Moore R.A."/>
            <person name="Holt R.A."/>
            <person name="Round J.M."/>
            <person name="Ohora S."/>
            <person name="Walle B.V."/>
            <person name="Veldhoen N."/>
            <person name="Helbing C.C."/>
            <person name="Birol I."/>
        </authorList>
    </citation>
    <scope>NUCLEOTIDE SEQUENCE [LARGE SCALE GENOMIC DNA]</scope>
</reference>
<dbReference type="InterPro" id="IPR036181">
    <property type="entry name" value="MIT_dom_sf"/>
</dbReference>
<proteinExistence type="predicted"/>
<dbReference type="AlphaFoldDB" id="A0A2G9RXT2"/>
<evidence type="ECO:0000313" key="2">
    <source>
        <dbReference type="EMBL" id="PIO32692.1"/>
    </source>
</evidence>
<dbReference type="Gene3D" id="1.20.58.80">
    <property type="entry name" value="Phosphotransferase system, lactose/cellobiose-type IIA subunit"/>
    <property type="match status" value="1"/>
</dbReference>
<evidence type="ECO:0000313" key="3">
    <source>
        <dbReference type="Proteomes" id="UP000228934"/>
    </source>
</evidence>
<name>A0A2G9RXT2_AQUCT</name>
<dbReference type="InterPro" id="IPR007330">
    <property type="entry name" value="MIT_dom"/>
</dbReference>
<evidence type="ECO:0000259" key="1">
    <source>
        <dbReference type="Pfam" id="PF04212"/>
    </source>
</evidence>
<accession>A0A2G9RXT2</accession>
<dbReference type="OrthoDB" id="9896392at2759"/>
<feature type="domain" description="MIT" evidence="1">
    <location>
        <begin position="42"/>
        <end position="80"/>
    </location>
</feature>
<dbReference type="EMBL" id="KV930926">
    <property type="protein sequence ID" value="PIO32692.1"/>
    <property type="molecule type" value="Genomic_DNA"/>
</dbReference>
<dbReference type="SUPFAM" id="SSF116846">
    <property type="entry name" value="MIT domain"/>
    <property type="match status" value="1"/>
</dbReference>
<keyword evidence="3" id="KW-1185">Reference proteome</keyword>
<gene>
    <name evidence="2" type="ORF">AB205_0078390</name>
</gene>
<sequence length="84" mass="9159">MFDPCFSEEGAVEESETSLDLLSLKCEAQDHPVGVEDGGTYLSQATLEVQKAMESELSGDYPEAFKLFRNAVDILLKGVKGKLC</sequence>
<feature type="non-terminal residue" evidence="2">
    <location>
        <position position="84"/>
    </location>
</feature>
<dbReference type="Pfam" id="PF04212">
    <property type="entry name" value="MIT"/>
    <property type="match status" value="1"/>
</dbReference>
<dbReference type="Proteomes" id="UP000228934">
    <property type="component" value="Unassembled WGS sequence"/>
</dbReference>
<organism evidence="2 3">
    <name type="scientific">Aquarana catesbeiana</name>
    <name type="common">American bullfrog</name>
    <name type="synonym">Rana catesbeiana</name>
    <dbReference type="NCBI Taxonomy" id="8400"/>
    <lineage>
        <taxon>Eukaryota</taxon>
        <taxon>Metazoa</taxon>
        <taxon>Chordata</taxon>
        <taxon>Craniata</taxon>
        <taxon>Vertebrata</taxon>
        <taxon>Euteleostomi</taxon>
        <taxon>Amphibia</taxon>
        <taxon>Batrachia</taxon>
        <taxon>Anura</taxon>
        <taxon>Neobatrachia</taxon>
        <taxon>Ranoidea</taxon>
        <taxon>Ranidae</taxon>
        <taxon>Aquarana</taxon>
    </lineage>
</organism>
<protein>
    <recommendedName>
        <fullName evidence="1">MIT domain-containing protein</fullName>
    </recommendedName>
</protein>